<evidence type="ECO:0000256" key="8">
    <source>
        <dbReference type="PIRSR" id="PIRSR602081-1"/>
    </source>
</evidence>
<proteinExistence type="inferred from homology"/>
<evidence type="ECO:0000313" key="13">
    <source>
        <dbReference type="Proteomes" id="UP000778970"/>
    </source>
</evidence>
<feature type="site" description="Electron transfer via tryptophanyl radical" evidence="9">
    <location>
        <position position="373"/>
    </location>
</feature>
<dbReference type="Gene3D" id="1.10.579.10">
    <property type="entry name" value="DNA Cyclobutane Dipyrimidine Photolyase, subunit A, domain 3"/>
    <property type="match status" value="1"/>
</dbReference>
<dbReference type="PROSITE" id="PS00394">
    <property type="entry name" value="DNA_PHOTOLYASES_1_1"/>
    <property type="match status" value="1"/>
</dbReference>
<feature type="binding site" evidence="8">
    <location>
        <position position="286"/>
    </location>
    <ligand>
        <name>FAD</name>
        <dbReference type="ChEBI" id="CHEBI:57692"/>
    </ligand>
</feature>
<evidence type="ECO:0000256" key="2">
    <source>
        <dbReference type="ARBA" id="ARBA00013149"/>
    </source>
</evidence>
<comment type="cofactor">
    <cofactor evidence="8">
        <name>FAD</name>
        <dbReference type="ChEBI" id="CHEBI:57692"/>
    </cofactor>
    <text evidence="8">Binds 1 FAD per subunit.</text>
</comment>
<dbReference type="SUPFAM" id="SSF52425">
    <property type="entry name" value="Cryptochrome/photolyase, N-terminal domain"/>
    <property type="match status" value="1"/>
</dbReference>
<evidence type="ECO:0000256" key="6">
    <source>
        <dbReference type="ARBA" id="ARBA00022991"/>
    </source>
</evidence>
<comment type="cofactor">
    <cofactor evidence="1">
        <name>(6R)-5,10-methylene-5,6,7,8-tetrahydrofolate</name>
        <dbReference type="ChEBI" id="CHEBI:15636"/>
    </cofactor>
</comment>
<evidence type="ECO:0000256" key="4">
    <source>
        <dbReference type="ARBA" id="ARBA00022630"/>
    </source>
</evidence>
<protein>
    <recommendedName>
        <fullName evidence="3">Deoxyribodipyrimidine photo-lyase</fullName>
        <ecNumber evidence="2">4.1.99.3</ecNumber>
    </recommendedName>
</protein>
<evidence type="ECO:0000256" key="5">
    <source>
        <dbReference type="ARBA" id="ARBA00022827"/>
    </source>
</evidence>
<dbReference type="Pfam" id="PF00875">
    <property type="entry name" value="DNA_photolyase"/>
    <property type="match status" value="1"/>
</dbReference>
<accession>A0A934QK74</accession>
<dbReference type="Gene3D" id="1.25.40.80">
    <property type="match status" value="1"/>
</dbReference>
<dbReference type="InterPro" id="IPR002081">
    <property type="entry name" value="Cryptochrome/DNA_photolyase_1"/>
</dbReference>
<dbReference type="PRINTS" id="PR00147">
    <property type="entry name" value="DNAPHOTLYASE"/>
</dbReference>
<keyword evidence="6 10" id="KW-0157">Chromophore</keyword>
<evidence type="ECO:0000259" key="11">
    <source>
        <dbReference type="PROSITE" id="PS51645"/>
    </source>
</evidence>
<dbReference type="InterPro" id="IPR006050">
    <property type="entry name" value="DNA_photolyase_N"/>
</dbReference>
<comment type="catalytic activity">
    <reaction evidence="7">
        <text>cyclobutadipyrimidine (in DNA) = 2 pyrimidine residues (in DNA).</text>
        <dbReference type="EC" id="4.1.99.3"/>
    </reaction>
</comment>
<evidence type="ECO:0000256" key="10">
    <source>
        <dbReference type="RuleBase" id="RU004182"/>
    </source>
</evidence>
<dbReference type="InterPro" id="IPR005101">
    <property type="entry name" value="Cryptochr/Photolyase_FAD-bd"/>
</dbReference>
<dbReference type="PROSITE" id="PS51645">
    <property type="entry name" value="PHR_CRY_ALPHA_BETA"/>
    <property type="match status" value="1"/>
</dbReference>
<dbReference type="InterPro" id="IPR036155">
    <property type="entry name" value="Crypto/Photolyase_N_sf"/>
</dbReference>
<dbReference type="EC" id="4.1.99.3" evidence="2"/>
<dbReference type="EMBL" id="NRRE01000027">
    <property type="protein sequence ID" value="MBK1698404.1"/>
    <property type="molecule type" value="Genomic_DNA"/>
</dbReference>
<feature type="site" description="Electron transfer via tryptophanyl radical" evidence="9">
    <location>
        <position position="396"/>
    </location>
</feature>
<name>A0A934QK74_9PROT</name>
<evidence type="ECO:0000256" key="9">
    <source>
        <dbReference type="PIRSR" id="PIRSR602081-2"/>
    </source>
</evidence>
<dbReference type="PANTHER" id="PTHR11455:SF9">
    <property type="entry name" value="CRYPTOCHROME CIRCADIAN CLOCK 5 ISOFORM X1"/>
    <property type="match status" value="1"/>
</dbReference>
<dbReference type="AlphaFoldDB" id="A0A934QK74"/>
<feature type="domain" description="Photolyase/cryptochrome alpha/beta" evidence="11">
    <location>
        <begin position="9"/>
        <end position="138"/>
    </location>
</feature>
<dbReference type="InterPro" id="IPR018394">
    <property type="entry name" value="DNA_photolyase_1_CS_C"/>
</dbReference>
<reference evidence="12" key="2">
    <citation type="journal article" date="2020" name="Microorganisms">
        <title>Osmotic Adaptation and Compatible Solute Biosynthesis of Phototrophic Bacteria as Revealed from Genome Analyses.</title>
        <authorList>
            <person name="Imhoff J.F."/>
            <person name="Rahn T."/>
            <person name="Kunzel S."/>
            <person name="Keller A."/>
            <person name="Neulinger S.C."/>
        </authorList>
    </citation>
    <scope>NUCLEOTIDE SEQUENCE</scope>
    <source>
        <strain evidence="12">DSM 9154</strain>
    </source>
</reference>
<evidence type="ECO:0000313" key="12">
    <source>
        <dbReference type="EMBL" id="MBK1698404.1"/>
    </source>
</evidence>
<dbReference type="GO" id="GO:0000719">
    <property type="term" value="P:photoreactive repair"/>
    <property type="evidence" value="ECO:0007669"/>
    <property type="project" value="UniProtKB-ARBA"/>
</dbReference>
<dbReference type="Proteomes" id="UP000778970">
    <property type="component" value="Unassembled WGS sequence"/>
</dbReference>
<dbReference type="GO" id="GO:0003904">
    <property type="term" value="F:deoxyribodipyrimidine photo-lyase activity"/>
    <property type="evidence" value="ECO:0007669"/>
    <property type="project" value="UniProtKB-EC"/>
</dbReference>
<dbReference type="Gene3D" id="3.40.50.620">
    <property type="entry name" value="HUPs"/>
    <property type="match status" value="1"/>
</dbReference>
<feature type="binding site" evidence="8">
    <location>
        <position position="236"/>
    </location>
    <ligand>
        <name>FAD</name>
        <dbReference type="ChEBI" id="CHEBI:57692"/>
    </ligand>
</feature>
<dbReference type="InterPro" id="IPR014729">
    <property type="entry name" value="Rossmann-like_a/b/a_fold"/>
</dbReference>
<dbReference type="GO" id="GO:0009416">
    <property type="term" value="P:response to light stimulus"/>
    <property type="evidence" value="ECO:0007669"/>
    <property type="project" value="TreeGrafter"/>
</dbReference>
<feature type="site" description="Electron transfer via tryptophanyl radical" evidence="9">
    <location>
        <position position="320"/>
    </location>
</feature>
<evidence type="ECO:0000256" key="7">
    <source>
        <dbReference type="ARBA" id="ARBA00033999"/>
    </source>
</evidence>
<evidence type="ECO:0000256" key="1">
    <source>
        <dbReference type="ARBA" id="ARBA00001932"/>
    </source>
</evidence>
<dbReference type="PANTHER" id="PTHR11455">
    <property type="entry name" value="CRYPTOCHROME"/>
    <property type="match status" value="1"/>
</dbReference>
<dbReference type="GO" id="GO:0003677">
    <property type="term" value="F:DNA binding"/>
    <property type="evidence" value="ECO:0007669"/>
    <property type="project" value="TreeGrafter"/>
</dbReference>
<dbReference type="Pfam" id="PF03441">
    <property type="entry name" value="FAD_binding_7"/>
    <property type="match status" value="1"/>
</dbReference>
<feature type="binding site" evidence="8">
    <location>
        <begin position="248"/>
        <end position="252"/>
    </location>
    <ligand>
        <name>FAD</name>
        <dbReference type="ChEBI" id="CHEBI:57692"/>
    </ligand>
</feature>
<keyword evidence="13" id="KW-1185">Reference proteome</keyword>
<feature type="binding site" evidence="8">
    <location>
        <begin position="386"/>
        <end position="388"/>
    </location>
    <ligand>
        <name>FAD</name>
        <dbReference type="ChEBI" id="CHEBI:57692"/>
    </ligand>
</feature>
<gene>
    <name evidence="12" type="ORF">CKO21_14240</name>
</gene>
<evidence type="ECO:0000256" key="3">
    <source>
        <dbReference type="ARBA" id="ARBA00014046"/>
    </source>
</evidence>
<dbReference type="FunFam" id="1.10.579.10:FF:000003">
    <property type="entry name" value="Deoxyribodipyrimidine photo-lyase"/>
    <property type="match status" value="1"/>
</dbReference>
<organism evidence="12 13">
    <name type="scientific">Rhodovibrio salinarum</name>
    <dbReference type="NCBI Taxonomy" id="1087"/>
    <lineage>
        <taxon>Bacteria</taxon>
        <taxon>Pseudomonadati</taxon>
        <taxon>Pseudomonadota</taxon>
        <taxon>Alphaproteobacteria</taxon>
        <taxon>Rhodospirillales</taxon>
        <taxon>Rhodovibrionaceae</taxon>
        <taxon>Rhodovibrio</taxon>
    </lineage>
</organism>
<dbReference type="InterPro" id="IPR036134">
    <property type="entry name" value="Crypto/Photolyase_FAD-like_sf"/>
</dbReference>
<comment type="caution">
    <text evidence="12">The sequence shown here is derived from an EMBL/GenBank/DDBJ whole genome shotgun (WGS) entry which is preliminary data.</text>
</comment>
<sequence length="490" mass="55522">MTDPRTAQAPAILWFRSDLRLADNPALSAAIESGRPVVPLFVLDDDTPGAWAPGGAQRWWLHQSLEALSETLQRHEASLVLRTGNAAEVLPQVAQETGAAAVYWNRLYEPWANARDAEIKADLKQRGVQVESFNARLLFEPWTPKTGSGQPYKVFTPFWKALQKLAPPPAPLPAPATVPTGPTIKSDRLADWGLLPGTPKAKEPDWAGGLRAHWTPGEQGARERLNAFLDTWLPHYDETRNRPDKPGTSRMSPHLHFGEIGPRQIWAAVQHRMDARNDAQNAATAYLQEIGWREFSYHLLYWWPSLPEETWKDNFKRFPWADDPDGLRAWQRGITGYPIVDAGMRELYRTGWMHNRVRMIVGSFLVKDLLIHWREGEAWFWDTLVDADLASNAASWQWIAGCGADAAPYFRIFNPVTQGQKFDPEGAYVRHWVPEIARLPDKYLHAPWTAPDRVLADARVRLGTTYPQPIVDHKAARQRALDAFQQIKQG</sequence>
<comment type="similarity">
    <text evidence="10">Belongs to the DNA photolyase family.</text>
</comment>
<reference evidence="12" key="1">
    <citation type="submission" date="2017-08" db="EMBL/GenBank/DDBJ databases">
        <authorList>
            <person name="Imhoff J.F."/>
            <person name="Rahn T."/>
            <person name="Kuenzel S."/>
            <person name="Neulinger S.C."/>
        </authorList>
    </citation>
    <scope>NUCLEOTIDE SEQUENCE</scope>
    <source>
        <strain evidence="12">DSM 9154</strain>
    </source>
</reference>
<keyword evidence="5 8" id="KW-0274">FAD</keyword>
<keyword evidence="4 8" id="KW-0285">Flavoprotein</keyword>
<dbReference type="GO" id="GO:0071949">
    <property type="term" value="F:FAD binding"/>
    <property type="evidence" value="ECO:0007669"/>
    <property type="project" value="TreeGrafter"/>
</dbReference>
<dbReference type="SUPFAM" id="SSF48173">
    <property type="entry name" value="Cryptochrome/photolyase FAD-binding domain"/>
    <property type="match status" value="1"/>
</dbReference>